<organism evidence="1 2">
    <name type="scientific">Symplocastrum torsivum CPER-KK1</name>
    <dbReference type="NCBI Taxonomy" id="450513"/>
    <lineage>
        <taxon>Bacteria</taxon>
        <taxon>Bacillati</taxon>
        <taxon>Cyanobacteriota</taxon>
        <taxon>Cyanophyceae</taxon>
        <taxon>Oscillatoriophycideae</taxon>
        <taxon>Oscillatoriales</taxon>
        <taxon>Microcoleaceae</taxon>
        <taxon>Symplocastrum</taxon>
    </lineage>
</organism>
<dbReference type="EMBL" id="JAHHIF010000062">
    <property type="protein sequence ID" value="MBW4548435.1"/>
    <property type="molecule type" value="Genomic_DNA"/>
</dbReference>
<gene>
    <name evidence="1" type="ORF">KME25_28955</name>
</gene>
<name>A0A951PR07_9CYAN</name>
<proteinExistence type="predicted"/>
<sequence length="183" mass="21260">MSEAELFDYPIKQLPDRYGIARSAVYVRMKRLNITPHTQGNRSYLDASQLDLMDDLHDFLTEDSSRTIDDFLRSLSAVEVVEQAFPVKGQLARQQTEHLTGQPFPELHYKPESHAAQLRERFEFLERASNRRWLLSTSDLAMLIGLEPASVVKHDELHRWGFTFTKCSERSGREVNWAVKRPK</sequence>
<evidence type="ECO:0000313" key="1">
    <source>
        <dbReference type="EMBL" id="MBW4548435.1"/>
    </source>
</evidence>
<accession>A0A951PR07</accession>
<reference evidence="1" key="2">
    <citation type="journal article" date="2022" name="Microbiol. Resour. Announc.">
        <title>Metagenome Sequencing to Explore Phylogenomics of Terrestrial Cyanobacteria.</title>
        <authorList>
            <person name="Ward R.D."/>
            <person name="Stajich J.E."/>
            <person name="Johansen J.R."/>
            <person name="Huntemann M."/>
            <person name="Clum A."/>
            <person name="Foster B."/>
            <person name="Foster B."/>
            <person name="Roux S."/>
            <person name="Palaniappan K."/>
            <person name="Varghese N."/>
            <person name="Mukherjee S."/>
            <person name="Reddy T.B.K."/>
            <person name="Daum C."/>
            <person name="Copeland A."/>
            <person name="Chen I.A."/>
            <person name="Ivanova N.N."/>
            <person name="Kyrpides N.C."/>
            <person name="Shapiro N."/>
            <person name="Eloe-Fadrosh E.A."/>
            <person name="Pietrasiak N."/>
        </authorList>
    </citation>
    <scope>NUCLEOTIDE SEQUENCE</scope>
    <source>
        <strain evidence="1">CPER-KK1</strain>
    </source>
</reference>
<comment type="caution">
    <text evidence="1">The sequence shown here is derived from an EMBL/GenBank/DDBJ whole genome shotgun (WGS) entry which is preliminary data.</text>
</comment>
<protein>
    <submittedName>
        <fullName evidence="1">Uncharacterized protein</fullName>
    </submittedName>
</protein>
<evidence type="ECO:0000313" key="2">
    <source>
        <dbReference type="Proteomes" id="UP000753908"/>
    </source>
</evidence>
<dbReference type="AlphaFoldDB" id="A0A951PR07"/>
<reference evidence="1" key="1">
    <citation type="submission" date="2021-05" db="EMBL/GenBank/DDBJ databases">
        <authorList>
            <person name="Pietrasiak N."/>
            <person name="Ward R."/>
            <person name="Stajich J.E."/>
            <person name="Kurbessoian T."/>
        </authorList>
    </citation>
    <scope>NUCLEOTIDE SEQUENCE</scope>
    <source>
        <strain evidence="1">CPER-KK1</strain>
    </source>
</reference>
<dbReference type="Proteomes" id="UP000753908">
    <property type="component" value="Unassembled WGS sequence"/>
</dbReference>